<protein>
    <recommendedName>
        <fullName evidence="8">Pantothenate synthetase</fullName>
        <shortName evidence="8">PS</shortName>
        <ecNumber evidence="8">6.3.2.1</ecNumber>
    </recommendedName>
    <alternativeName>
        <fullName evidence="8">Pantoate--beta-alanine ligase</fullName>
    </alternativeName>
    <alternativeName>
        <fullName evidence="8">Pantoate-activating enzyme</fullName>
    </alternativeName>
</protein>
<dbReference type="HAMAP" id="MF_00158">
    <property type="entry name" value="PanC"/>
    <property type="match status" value="1"/>
</dbReference>
<feature type="binding site" evidence="8">
    <location>
        <position position="59"/>
    </location>
    <ligand>
        <name>beta-alanine</name>
        <dbReference type="ChEBI" id="CHEBI:57966"/>
    </ligand>
</feature>
<feature type="binding site" evidence="8">
    <location>
        <position position="150"/>
    </location>
    <ligand>
        <name>(R)-pantoate</name>
        <dbReference type="ChEBI" id="CHEBI:15980"/>
    </ligand>
</feature>
<keyword evidence="8" id="KW-0963">Cytoplasm</keyword>
<feature type="binding site" evidence="8">
    <location>
        <begin position="28"/>
        <end position="35"/>
    </location>
    <ligand>
        <name>ATP</name>
        <dbReference type="ChEBI" id="CHEBI:30616"/>
    </ligand>
</feature>
<evidence type="ECO:0000256" key="4">
    <source>
        <dbReference type="ARBA" id="ARBA00022655"/>
    </source>
</evidence>
<feature type="binding site" evidence="8">
    <location>
        <position position="59"/>
    </location>
    <ligand>
        <name>(R)-pantoate</name>
        <dbReference type="ChEBI" id="CHEBI:15980"/>
    </ligand>
</feature>
<organism evidence="9 10">
    <name type="scientific">Campylobacter magnus</name>
    <dbReference type="NCBI Taxonomy" id="3026462"/>
    <lineage>
        <taxon>Bacteria</taxon>
        <taxon>Pseudomonadati</taxon>
        <taxon>Campylobacterota</taxon>
        <taxon>Epsilonproteobacteria</taxon>
        <taxon>Campylobacterales</taxon>
        <taxon>Campylobacteraceae</taxon>
        <taxon>Campylobacter</taxon>
    </lineage>
</organism>
<evidence type="ECO:0000256" key="5">
    <source>
        <dbReference type="ARBA" id="ARBA00022741"/>
    </source>
</evidence>
<accession>A0ABT8T661</accession>
<feature type="binding site" evidence="8">
    <location>
        <position position="173"/>
    </location>
    <ligand>
        <name>ATP</name>
        <dbReference type="ChEBI" id="CHEBI:30616"/>
    </ligand>
</feature>
<comment type="pathway">
    <text evidence="1 8">Cofactor biosynthesis; (R)-pantothenate biosynthesis; (R)-pantothenate from (R)-pantoate and beta-alanine: step 1/1.</text>
</comment>
<comment type="catalytic activity">
    <reaction evidence="7 8">
        <text>(R)-pantoate + beta-alanine + ATP = (R)-pantothenate + AMP + diphosphate + H(+)</text>
        <dbReference type="Rhea" id="RHEA:10912"/>
        <dbReference type="ChEBI" id="CHEBI:15378"/>
        <dbReference type="ChEBI" id="CHEBI:15980"/>
        <dbReference type="ChEBI" id="CHEBI:29032"/>
        <dbReference type="ChEBI" id="CHEBI:30616"/>
        <dbReference type="ChEBI" id="CHEBI:33019"/>
        <dbReference type="ChEBI" id="CHEBI:57966"/>
        <dbReference type="ChEBI" id="CHEBI:456215"/>
        <dbReference type="EC" id="6.3.2.1"/>
    </reaction>
</comment>
<dbReference type="EMBL" id="JAULJQ010000003">
    <property type="protein sequence ID" value="MDO2409052.1"/>
    <property type="molecule type" value="Genomic_DNA"/>
</dbReference>
<evidence type="ECO:0000256" key="1">
    <source>
        <dbReference type="ARBA" id="ARBA00004990"/>
    </source>
</evidence>
<keyword evidence="4 8" id="KW-0566">Pantothenate biosynthesis</keyword>
<dbReference type="EC" id="6.3.2.1" evidence="8"/>
<dbReference type="Gene3D" id="3.30.1300.10">
    <property type="entry name" value="Pantoate-beta-alanine ligase, C-terminal domain"/>
    <property type="match status" value="1"/>
</dbReference>
<reference evidence="9 10" key="1">
    <citation type="submission" date="2023-06" db="EMBL/GenBank/DDBJ databases">
        <title>Campylobacter magnum sp. nov., isolated from cecal contents of domestic pigs (Sus scrofa domesticus).</title>
        <authorList>
            <person name="Papic B."/>
            <person name="Gruntar I."/>
        </authorList>
    </citation>
    <scope>NUCLEOTIDE SEQUENCE [LARGE SCALE GENOMIC DNA]</scope>
    <source>
        <strain evidence="10">34484-21</strain>
    </source>
</reference>
<keyword evidence="6 8" id="KW-0067">ATP-binding</keyword>
<dbReference type="Proteomes" id="UP001171111">
    <property type="component" value="Unassembled WGS sequence"/>
</dbReference>
<evidence type="ECO:0000256" key="2">
    <source>
        <dbReference type="ARBA" id="ARBA00009256"/>
    </source>
</evidence>
<comment type="subcellular location">
    <subcellularLocation>
        <location evidence="8">Cytoplasm</location>
    </subcellularLocation>
</comment>
<evidence type="ECO:0000256" key="3">
    <source>
        <dbReference type="ARBA" id="ARBA00022598"/>
    </source>
</evidence>
<dbReference type="CDD" id="cd00560">
    <property type="entry name" value="PanC"/>
    <property type="match status" value="1"/>
</dbReference>
<evidence type="ECO:0000256" key="6">
    <source>
        <dbReference type="ARBA" id="ARBA00022840"/>
    </source>
</evidence>
<evidence type="ECO:0000256" key="8">
    <source>
        <dbReference type="HAMAP-Rule" id="MF_00158"/>
    </source>
</evidence>
<feature type="binding site" evidence="8">
    <location>
        <begin position="181"/>
        <end position="184"/>
    </location>
    <ligand>
        <name>ATP</name>
        <dbReference type="ChEBI" id="CHEBI:30616"/>
    </ligand>
</feature>
<feature type="binding site" evidence="8">
    <location>
        <begin position="144"/>
        <end position="147"/>
    </location>
    <ligand>
        <name>ATP</name>
        <dbReference type="ChEBI" id="CHEBI:30616"/>
    </ligand>
</feature>
<dbReference type="InterPro" id="IPR014729">
    <property type="entry name" value="Rossmann-like_a/b/a_fold"/>
</dbReference>
<dbReference type="NCBIfam" id="TIGR00018">
    <property type="entry name" value="panC"/>
    <property type="match status" value="1"/>
</dbReference>
<comment type="similarity">
    <text evidence="2 8">Belongs to the pantothenate synthetase family.</text>
</comment>
<dbReference type="PANTHER" id="PTHR21299">
    <property type="entry name" value="CYTIDYLATE KINASE/PANTOATE-BETA-ALANINE LIGASE"/>
    <property type="match status" value="1"/>
</dbReference>
<evidence type="ECO:0000313" key="10">
    <source>
        <dbReference type="Proteomes" id="UP001171111"/>
    </source>
</evidence>
<comment type="function">
    <text evidence="8">Catalyzes the condensation of pantoate with beta-alanine in an ATP-dependent reaction via a pantoyl-adenylate intermediate.</text>
</comment>
<dbReference type="RefSeq" id="WP_302243872.1">
    <property type="nucleotide sequence ID" value="NZ_JAULJQ010000003.1"/>
</dbReference>
<dbReference type="Gene3D" id="3.40.50.620">
    <property type="entry name" value="HUPs"/>
    <property type="match status" value="1"/>
</dbReference>
<dbReference type="PANTHER" id="PTHR21299:SF1">
    <property type="entry name" value="PANTOATE--BETA-ALANINE LIGASE"/>
    <property type="match status" value="1"/>
</dbReference>
<gene>
    <name evidence="8 9" type="primary">panC</name>
    <name evidence="9" type="ORF">Q2362_02915</name>
</gene>
<keyword evidence="5 8" id="KW-0547">Nucleotide-binding</keyword>
<proteinExistence type="inferred from homology"/>
<name>A0ABT8T661_9BACT</name>
<keyword evidence="10" id="KW-1185">Reference proteome</keyword>
<dbReference type="Pfam" id="PF02569">
    <property type="entry name" value="Pantoate_ligase"/>
    <property type="match status" value="1"/>
</dbReference>
<evidence type="ECO:0000313" key="9">
    <source>
        <dbReference type="EMBL" id="MDO2409052.1"/>
    </source>
</evidence>
<dbReference type="GO" id="GO:0016874">
    <property type="term" value="F:ligase activity"/>
    <property type="evidence" value="ECO:0007669"/>
    <property type="project" value="UniProtKB-KW"/>
</dbReference>
<feature type="active site" description="Proton donor" evidence="8">
    <location>
        <position position="35"/>
    </location>
</feature>
<keyword evidence="3 8" id="KW-0436">Ligase</keyword>
<dbReference type="SUPFAM" id="SSF52374">
    <property type="entry name" value="Nucleotidylyl transferase"/>
    <property type="match status" value="1"/>
</dbReference>
<evidence type="ECO:0000256" key="7">
    <source>
        <dbReference type="ARBA" id="ARBA00048258"/>
    </source>
</evidence>
<dbReference type="InterPro" id="IPR042176">
    <property type="entry name" value="Pantoate_ligase_C"/>
</dbReference>
<comment type="subunit">
    <text evidence="8">Homodimer.</text>
</comment>
<comment type="miscellaneous">
    <text evidence="8">The reaction proceeds by a bi uni uni bi ping pong mechanism.</text>
</comment>
<comment type="caution">
    <text evidence="9">The sequence shown here is derived from an EMBL/GenBank/DDBJ whole genome shotgun (WGS) entry which is preliminary data.</text>
</comment>
<sequence>MQILRNIAEVKDFLILNQGKEIGFVPTMGALHAGHESLIKKSVQDNEVSIVSVFVNPTQFLAGEDLEKYPRDEAHDIEVAKAAGATAIFLPDVSQMYPSDISIKAPSALASILEGATRPGHFDGVCTILAKFFNIIRPMRAYFGKKDTQQLIIVQNLVKSLFFDIEIVPCDIIRAGDGLALSSRNSYLDESELIEACKLYRALVKAKALVSAGTFSSDVIKAEMAKVLNPLKIDYIEICDRELNSINQIQIDKSIILIAAYVGKTRLIDNLWL</sequence>
<dbReference type="InterPro" id="IPR003721">
    <property type="entry name" value="Pantoate_ligase"/>
</dbReference>